<feature type="transmembrane region" description="Helical" evidence="6">
    <location>
        <begin position="256"/>
        <end position="281"/>
    </location>
</feature>
<feature type="transmembrane region" description="Helical" evidence="6">
    <location>
        <begin position="484"/>
        <end position="506"/>
    </location>
</feature>
<dbReference type="InterPro" id="IPR014249">
    <property type="entry name" value="Spore_V_B"/>
</dbReference>
<dbReference type="InterPro" id="IPR050833">
    <property type="entry name" value="Poly_Biosynth_Transport"/>
</dbReference>
<dbReference type="PANTHER" id="PTHR30250">
    <property type="entry name" value="PST FAMILY PREDICTED COLANIC ACID TRANSPORTER"/>
    <property type="match status" value="1"/>
</dbReference>
<comment type="caution">
    <text evidence="7">The sequence shown here is derived from an EMBL/GenBank/DDBJ whole genome shotgun (WGS) entry which is preliminary data.</text>
</comment>
<feature type="transmembrane region" description="Helical" evidence="6">
    <location>
        <begin position="84"/>
        <end position="107"/>
    </location>
</feature>
<feature type="transmembrane region" description="Helical" evidence="6">
    <location>
        <begin position="393"/>
        <end position="413"/>
    </location>
</feature>
<feature type="transmembrane region" description="Helical" evidence="6">
    <location>
        <begin position="49"/>
        <end position="72"/>
    </location>
</feature>
<dbReference type="RefSeq" id="WP_341418643.1">
    <property type="nucleotide sequence ID" value="NZ_JBBPCC010000021.1"/>
</dbReference>
<accession>A0ABU9DRN0</accession>
<organism evidence="7 8">
    <name type="scientific">Paenibacillus filicis</name>
    <dbReference type="NCBI Taxonomy" id="669464"/>
    <lineage>
        <taxon>Bacteria</taxon>
        <taxon>Bacillati</taxon>
        <taxon>Bacillota</taxon>
        <taxon>Bacilli</taxon>
        <taxon>Bacillales</taxon>
        <taxon>Paenibacillaceae</taxon>
        <taxon>Paenibacillus</taxon>
    </lineage>
</organism>
<proteinExistence type="predicted"/>
<feature type="transmembrane region" description="Helical" evidence="6">
    <location>
        <begin position="363"/>
        <end position="381"/>
    </location>
</feature>
<keyword evidence="2" id="KW-1003">Cell membrane</keyword>
<feature type="transmembrane region" description="Helical" evidence="6">
    <location>
        <begin position="419"/>
        <end position="443"/>
    </location>
</feature>
<dbReference type="Pfam" id="PF01943">
    <property type="entry name" value="Polysacc_synt"/>
    <property type="match status" value="1"/>
</dbReference>
<reference evidence="7 8" key="1">
    <citation type="submission" date="2024-04" db="EMBL/GenBank/DDBJ databases">
        <title>draft genome sequnece of Paenibacillus filicis.</title>
        <authorList>
            <person name="Kim D.-U."/>
        </authorList>
    </citation>
    <scope>NUCLEOTIDE SEQUENCE [LARGE SCALE GENOMIC DNA]</scope>
    <source>
        <strain evidence="7 8">KACC14197</strain>
    </source>
</reference>
<dbReference type="EMBL" id="JBBPCC010000021">
    <property type="protein sequence ID" value="MEK8131516.1"/>
    <property type="molecule type" value="Genomic_DNA"/>
</dbReference>
<dbReference type="PIRSF" id="PIRSF038958">
    <property type="entry name" value="PG_synth_SpoVB"/>
    <property type="match status" value="1"/>
</dbReference>
<dbReference type="NCBIfam" id="TIGR02900">
    <property type="entry name" value="spore_V_B"/>
    <property type="match status" value="1"/>
</dbReference>
<protein>
    <submittedName>
        <fullName evidence="7">Stage V sporulation protein B</fullName>
    </submittedName>
</protein>
<evidence type="ECO:0000256" key="6">
    <source>
        <dbReference type="SAM" id="Phobius"/>
    </source>
</evidence>
<keyword evidence="8" id="KW-1185">Reference proteome</keyword>
<keyword evidence="5 6" id="KW-0472">Membrane</keyword>
<feature type="transmembrane region" description="Helical" evidence="6">
    <location>
        <begin position="186"/>
        <end position="206"/>
    </location>
</feature>
<evidence type="ECO:0000313" key="8">
    <source>
        <dbReference type="Proteomes" id="UP001469365"/>
    </source>
</evidence>
<dbReference type="InterPro" id="IPR002797">
    <property type="entry name" value="Polysacc_synth"/>
</dbReference>
<keyword evidence="4 6" id="KW-1133">Transmembrane helix</keyword>
<feature type="transmembrane region" description="Helical" evidence="6">
    <location>
        <begin position="455"/>
        <end position="478"/>
    </location>
</feature>
<evidence type="ECO:0000256" key="4">
    <source>
        <dbReference type="ARBA" id="ARBA00022989"/>
    </source>
</evidence>
<sequence length="523" mass="56107">MTKQTFIKGTMILLAAGIINRILGFIPRMTLPRVIGAEGIGLYQMGWPFLVVILTIVTGGIPVAVAKLVAAAEAEGNESRVRSIFRVAMALASVLGIVFTGIILYGARWITDHLFTDPRVYYTFLCMTPIVPLVAISSVYRGYFQGRQNMIPTALSQVTETLVRIVTVLTFAYMMLPYGIAYAAAGAMVGVLAGEIAALLVLLLLYKREAIHPERAVGTLSSAASSDKPGRRSSFRQLLRLALPVTGSKLVGSGSYFLESILIVQSLAAAGVATAMATAQYGALQGMVIPILMLPSALTYSLAVSLVPSLSEAAAKGDMKTIHMRLHQSLRLALVTGAPFAVLMYVLAEPICTYMYAQPEVGAMLRLMAPAALFIYLQAPLQAALQALEKPGAALVNTLVGSAVKLSLIYLLASRPEFGILGAIVAITVNIMLVTILHGYSVARLLQFKMSALDFVKAGISMAGAGWISAVLIQASWIEEGLSRFLVACAAGFLFYLALALATRLIDRDDFFRIMWLGKKFVK</sequence>
<feature type="transmembrane region" description="Helical" evidence="6">
    <location>
        <begin position="119"/>
        <end position="140"/>
    </location>
</feature>
<feature type="transmembrane region" description="Helical" evidence="6">
    <location>
        <begin position="161"/>
        <end position="180"/>
    </location>
</feature>
<evidence type="ECO:0000256" key="3">
    <source>
        <dbReference type="ARBA" id="ARBA00022692"/>
    </source>
</evidence>
<feature type="transmembrane region" description="Helical" evidence="6">
    <location>
        <begin position="12"/>
        <end position="29"/>
    </location>
</feature>
<keyword evidence="3 6" id="KW-0812">Transmembrane</keyword>
<evidence type="ECO:0000256" key="5">
    <source>
        <dbReference type="ARBA" id="ARBA00023136"/>
    </source>
</evidence>
<gene>
    <name evidence="7" type="primary">spoVB</name>
    <name evidence="7" type="ORF">WMW72_26765</name>
</gene>
<evidence type="ECO:0000313" key="7">
    <source>
        <dbReference type="EMBL" id="MEK8131516.1"/>
    </source>
</evidence>
<name>A0ABU9DRN0_9BACL</name>
<comment type="subcellular location">
    <subcellularLocation>
        <location evidence="1">Cell membrane</location>
        <topology evidence="1">Multi-pass membrane protein</topology>
    </subcellularLocation>
</comment>
<feature type="transmembrane region" description="Helical" evidence="6">
    <location>
        <begin position="287"/>
        <end position="311"/>
    </location>
</feature>
<evidence type="ECO:0000256" key="2">
    <source>
        <dbReference type="ARBA" id="ARBA00022475"/>
    </source>
</evidence>
<dbReference type="CDD" id="cd13124">
    <property type="entry name" value="MATE_SpoVB_like"/>
    <property type="match status" value="1"/>
</dbReference>
<dbReference type="InterPro" id="IPR024923">
    <property type="entry name" value="PG_synth_SpoVB"/>
</dbReference>
<dbReference type="Proteomes" id="UP001469365">
    <property type="component" value="Unassembled WGS sequence"/>
</dbReference>
<dbReference type="PANTHER" id="PTHR30250:SF24">
    <property type="entry name" value="STAGE V SPORULATION PROTEIN B"/>
    <property type="match status" value="1"/>
</dbReference>
<evidence type="ECO:0000256" key="1">
    <source>
        <dbReference type="ARBA" id="ARBA00004651"/>
    </source>
</evidence>
<feature type="transmembrane region" description="Helical" evidence="6">
    <location>
        <begin position="332"/>
        <end position="357"/>
    </location>
</feature>